<evidence type="ECO:0000313" key="1">
    <source>
        <dbReference type="EMBL" id="KAK7877892.1"/>
    </source>
</evidence>
<dbReference type="EMBL" id="JBBPFD010000666">
    <property type="protein sequence ID" value="KAK7877892.1"/>
    <property type="molecule type" value="Genomic_DNA"/>
</dbReference>
<proteinExistence type="predicted"/>
<dbReference type="Proteomes" id="UP001460270">
    <property type="component" value="Unassembled WGS sequence"/>
</dbReference>
<protein>
    <submittedName>
        <fullName evidence="1">Uncharacterized protein</fullName>
    </submittedName>
</protein>
<comment type="caution">
    <text evidence="1">The sequence shown here is derived from an EMBL/GenBank/DDBJ whole genome shotgun (WGS) entry which is preliminary data.</text>
</comment>
<name>A0AAW0MLD6_9GOBI</name>
<organism evidence="1 2">
    <name type="scientific">Mugilogobius chulae</name>
    <name type="common">yellowstripe goby</name>
    <dbReference type="NCBI Taxonomy" id="88201"/>
    <lineage>
        <taxon>Eukaryota</taxon>
        <taxon>Metazoa</taxon>
        <taxon>Chordata</taxon>
        <taxon>Craniata</taxon>
        <taxon>Vertebrata</taxon>
        <taxon>Euteleostomi</taxon>
        <taxon>Actinopterygii</taxon>
        <taxon>Neopterygii</taxon>
        <taxon>Teleostei</taxon>
        <taxon>Neoteleostei</taxon>
        <taxon>Acanthomorphata</taxon>
        <taxon>Gobiaria</taxon>
        <taxon>Gobiiformes</taxon>
        <taxon>Gobioidei</taxon>
        <taxon>Gobiidae</taxon>
        <taxon>Gobionellinae</taxon>
        <taxon>Mugilogobius</taxon>
    </lineage>
</organism>
<evidence type="ECO:0000313" key="2">
    <source>
        <dbReference type="Proteomes" id="UP001460270"/>
    </source>
</evidence>
<accession>A0AAW0MLD6</accession>
<dbReference type="AlphaFoldDB" id="A0AAW0MLD6"/>
<reference evidence="2" key="1">
    <citation type="submission" date="2024-04" db="EMBL/GenBank/DDBJ databases">
        <title>Salinicola lusitanus LLJ914,a marine bacterium isolated from the Okinawa Trough.</title>
        <authorList>
            <person name="Li J."/>
        </authorList>
    </citation>
    <scope>NUCLEOTIDE SEQUENCE [LARGE SCALE GENOMIC DNA]</scope>
</reference>
<gene>
    <name evidence="1" type="ORF">WMY93_031463</name>
</gene>
<feature type="non-terminal residue" evidence="1">
    <location>
        <position position="1"/>
    </location>
</feature>
<sequence>RNTSSVPPMILCSVYKSDRGRSCLTLTLAFSSSVLGRHHMKQTTRTEADRADSWF</sequence>
<keyword evidence="2" id="KW-1185">Reference proteome</keyword>